<dbReference type="InterPro" id="IPR012332">
    <property type="entry name" value="Autotransporter_pectin_lyase_C"/>
</dbReference>
<name>A0A0P0Z1K1_9HYPH</name>
<dbReference type="PANTHER" id="PTHR35037">
    <property type="entry name" value="C-TERMINAL REGION OF AIDA-LIKE PROTEIN"/>
    <property type="match status" value="1"/>
</dbReference>
<dbReference type="InterPro" id="IPR005546">
    <property type="entry name" value="Autotransporte_beta"/>
</dbReference>
<evidence type="ECO:0000259" key="2">
    <source>
        <dbReference type="PROSITE" id="PS51208"/>
    </source>
</evidence>
<dbReference type="SUPFAM" id="SSF103515">
    <property type="entry name" value="Autotransporter"/>
    <property type="match status" value="1"/>
</dbReference>
<dbReference type="Gene3D" id="2.160.20.20">
    <property type="match status" value="1"/>
</dbReference>
<dbReference type="InterPro" id="IPR006315">
    <property type="entry name" value="OM_autotransptr_brl_dom"/>
</dbReference>
<dbReference type="RefSeq" id="WP_062227914.1">
    <property type="nucleotide sequence ID" value="NZ_BBWR01000010.1"/>
</dbReference>
<dbReference type="Gene3D" id="2.40.128.130">
    <property type="entry name" value="Autotransporter beta-domain"/>
    <property type="match status" value="1"/>
</dbReference>
<dbReference type="PRINTS" id="PR01484">
    <property type="entry name" value="PRTACTNFAMLY"/>
</dbReference>
<dbReference type="InterPro" id="IPR011050">
    <property type="entry name" value="Pectin_lyase_fold/virulence"/>
</dbReference>
<dbReference type="Pfam" id="PF18883">
    <property type="entry name" value="AC_1"/>
    <property type="match status" value="1"/>
</dbReference>
<dbReference type="InterPro" id="IPR036709">
    <property type="entry name" value="Autotransporte_beta_dom_sf"/>
</dbReference>
<dbReference type="InterPro" id="IPR003991">
    <property type="entry name" value="Pertactin_virulence_factor"/>
</dbReference>
<dbReference type="InterPro" id="IPR043990">
    <property type="entry name" value="AC_1"/>
</dbReference>
<dbReference type="Pfam" id="PF12951">
    <property type="entry name" value="PATR"/>
    <property type="match status" value="1"/>
</dbReference>
<dbReference type="InterPro" id="IPR013425">
    <property type="entry name" value="Autotrns_rpt"/>
</dbReference>
<dbReference type="Pfam" id="PF03797">
    <property type="entry name" value="Autotransporter"/>
    <property type="match status" value="1"/>
</dbReference>
<dbReference type="SUPFAM" id="SSF51126">
    <property type="entry name" value="Pectin lyase-like"/>
    <property type="match status" value="1"/>
</dbReference>
<dbReference type="GO" id="GO:0019867">
    <property type="term" value="C:outer membrane"/>
    <property type="evidence" value="ECO:0007669"/>
    <property type="project" value="InterPro"/>
</dbReference>
<dbReference type="SMART" id="SM00869">
    <property type="entry name" value="Autotransporter"/>
    <property type="match status" value="1"/>
</dbReference>
<evidence type="ECO:0000313" key="3">
    <source>
        <dbReference type="EMBL" id="BAT27890.1"/>
    </source>
</evidence>
<accession>A0A0P0Z1K1</accession>
<dbReference type="InterPro" id="IPR051551">
    <property type="entry name" value="Autotransporter_adhesion"/>
</dbReference>
<dbReference type="CDD" id="cd01344">
    <property type="entry name" value="PL2_Passenger_AT"/>
    <property type="match status" value="1"/>
</dbReference>
<sequence>MVKLGDGTLTLTGTNTYAGNTLVDSGTLSIGAGGTSGSIVGNVQINPDAALAFNRADNVRFGGGLSGMGDLVQVGPVRLDLTGSAGNGFNGDLYVQGGTLGLIDGATLNPANTYVGQSPDGSAGTGTLVLSTGAVLTTPGDFIVGPVPASSGTVVIGSLDGTAPVAPGSINTPTLTLSPGDARLVFNHSSSSYQFDSQAPQTGVGTIVGDGAIDVLAGRTILNAAHAGFTGFAQIAGGVLQVNGLLGGTLDVLPGGRLEGNGFVGPTINAGTVAPGTSIGTLTILGDYVGAGGILENEVVLGDDASPTDLLIITGDSTGTTRVNVINLGGGGGVTDQGIRIVRVDGASPGTFSLIPDYVAPTGEAAVIGGAYAYGLYQGSPAAPADGDWYLRTIVNPPVVPPLTPIDPALPFGPVYQPGVPLYEAYPQVLMSLNRVPTLEQRKGNRVWSGTADPQPFAKGALSATAPDDILDGTGAWGRIEGSRIVADPAVSTSFSDYDIDLWRLQAGYDFDVASFADGSSLIGGINVHYGRADAGITSPYGTGSVDATGYGVGGTLTWYGQNGLYVDGQAQATWYDSDIYSDTLHVQEANGNNGFGYALSIEAGKAIDIAYQWTLTPQAQLVYSNVDFDTFDDAFGATVRRLGGDSLNGRLGLSIDHERSWQSSAGDTRRLKGYALANLYYEFLDGTEVGVGSATFASREDRLWGGLGLGASYNWANDAYSLYGELGARSAIESFGDAYTLDGTIGFKARF</sequence>
<dbReference type="PROSITE" id="PS51208">
    <property type="entry name" value="AUTOTRANSPORTER"/>
    <property type="match status" value="1"/>
</dbReference>
<proteinExistence type="predicted"/>
<dbReference type="PANTHER" id="PTHR35037:SF3">
    <property type="entry name" value="C-TERMINAL REGION OF AIDA-LIKE PROTEIN"/>
    <property type="match status" value="1"/>
</dbReference>
<protein>
    <submittedName>
        <fullName evidence="3">Outer membrane autotransporter barrel domain-containing protein</fullName>
    </submittedName>
</protein>
<dbReference type="EMBL" id="LC066376">
    <property type="protein sequence ID" value="BAT27890.1"/>
    <property type="molecule type" value="Genomic_DNA"/>
</dbReference>
<dbReference type="NCBIfam" id="TIGR02601">
    <property type="entry name" value="autotrns_rpt"/>
    <property type="match status" value="1"/>
</dbReference>
<evidence type="ECO:0000256" key="1">
    <source>
        <dbReference type="ARBA" id="ARBA00022729"/>
    </source>
</evidence>
<keyword evidence="1" id="KW-0732">Signal</keyword>
<feature type="domain" description="Autotransporter" evidence="2">
    <location>
        <begin position="469"/>
        <end position="752"/>
    </location>
</feature>
<reference evidence="3" key="1">
    <citation type="journal article" date="2015" name="Proc. Natl. Acad. Sci. U.S.A.">
        <title>Bacterial clade with the ribosomal RNA operon on a small plasmid rather than the chromosome.</title>
        <authorList>
            <person name="Anda M."/>
            <person name="Ohtsubo Y."/>
            <person name="Okubo T."/>
            <person name="Sugawara M."/>
            <person name="Nagata Y."/>
            <person name="Tsuda M."/>
            <person name="Minamisawa K."/>
            <person name="Mitsui H."/>
        </authorList>
    </citation>
    <scope>NUCLEOTIDE SEQUENCE</scope>
    <source>
        <strain evidence="3">JCM 14755</strain>
    </source>
</reference>
<dbReference type="OrthoDB" id="6053567at2"/>
<dbReference type="AlphaFoldDB" id="A0A0P0Z1K1"/>
<dbReference type="NCBIfam" id="TIGR01414">
    <property type="entry name" value="autotrans_barl"/>
    <property type="match status" value="1"/>
</dbReference>
<organism evidence="3">
    <name type="scientific">Aureimonas frigidaquae</name>
    <dbReference type="NCBI Taxonomy" id="424757"/>
    <lineage>
        <taxon>Bacteria</taxon>
        <taxon>Pseudomonadati</taxon>
        <taxon>Pseudomonadota</taxon>
        <taxon>Alphaproteobacteria</taxon>
        <taxon>Hyphomicrobiales</taxon>
        <taxon>Aurantimonadaceae</taxon>
        <taxon>Aureimonas</taxon>
    </lineage>
</organism>